<dbReference type="PATRIC" id="fig|189381.12.peg.3514"/>
<dbReference type="PANTHER" id="PTHR36852:SF1">
    <property type="entry name" value="PROTEIN GVPL 2"/>
    <property type="match status" value="1"/>
</dbReference>
<sequence>MSEETGIYIFCAIGHKGEMDLGKVELEGEDRDIFLISYKDASMVAAEVPQKIYHPKRENLMMHQQVISRVMEQSDTVVPISFGNVFRSKEDVEALLENLYPQFETLFPAIKGKIEIGLKVIGKSEWLESVVKESPGVEKMSTSLKGKSESAGYYERIQLGGMAQKVFQNLQSEMKTEIFAPLQEAAESAKANDPSSERMLLNAAFLIDRDKEKEFDELVNKAHEAWKDKADFNYSGPWPAYNFVNIRLKVEEA</sequence>
<organism evidence="4 5">
    <name type="scientific">Rossellomorea marisflavi</name>
    <dbReference type="NCBI Taxonomy" id="189381"/>
    <lineage>
        <taxon>Bacteria</taxon>
        <taxon>Bacillati</taxon>
        <taxon>Bacillota</taxon>
        <taxon>Bacilli</taxon>
        <taxon>Bacillales</taxon>
        <taxon>Bacillaceae</taxon>
        <taxon>Rossellomorea</taxon>
    </lineage>
</organism>
<evidence type="ECO:0000256" key="3">
    <source>
        <dbReference type="ARBA" id="ARBA00035643"/>
    </source>
</evidence>
<keyword evidence="1" id="KW-0304">Gas vesicle</keyword>
<dbReference type="GO" id="GO:0031411">
    <property type="term" value="C:gas vesicle"/>
    <property type="evidence" value="ECO:0007669"/>
    <property type="project" value="UniProtKB-SubCell"/>
</dbReference>
<comment type="caution">
    <text evidence="4">The sequence shown here is derived from an EMBL/GenBank/DDBJ whole genome shotgun (WGS) entry which is preliminary data.</text>
</comment>
<dbReference type="OrthoDB" id="144737at2"/>
<dbReference type="InterPro" id="IPR009430">
    <property type="entry name" value="GvpL/GvpF"/>
</dbReference>
<accession>A0A0M0FZX1</accession>
<comment type="similarity">
    <text evidence="3">Belongs to the gas vesicle GvpF/GvpL family.</text>
</comment>
<dbReference type="STRING" id="189381.GCA_900166615_00236"/>
<dbReference type="AlphaFoldDB" id="A0A0M0FZX1"/>
<evidence type="ECO:0000256" key="2">
    <source>
        <dbReference type="ARBA" id="ARBA00035108"/>
    </source>
</evidence>
<dbReference type="GO" id="GO:0031412">
    <property type="term" value="P:gas vesicle organization"/>
    <property type="evidence" value="ECO:0007669"/>
    <property type="project" value="InterPro"/>
</dbReference>
<dbReference type="PANTHER" id="PTHR36852">
    <property type="entry name" value="PROTEIN GVPL 2"/>
    <property type="match status" value="1"/>
</dbReference>
<proteinExistence type="inferred from homology"/>
<dbReference type="Proteomes" id="UP000037405">
    <property type="component" value="Unassembled WGS sequence"/>
</dbReference>
<reference evidence="5" key="1">
    <citation type="submission" date="2015-07" db="EMBL/GenBank/DDBJ databases">
        <title>Fjat-14235 jcm11544.</title>
        <authorList>
            <person name="Liu B."/>
            <person name="Wang J."/>
            <person name="Zhu Y."/>
            <person name="Liu G."/>
            <person name="Chen Q."/>
            <person name="Chen Z."/>
            <person name="Lan J."/>
            <person name="Che J."/>
            <person name="Ge C."/>
            <person name="Shi H."/>
            <person name="Pan Z."/>
            <person name="Liu X."/>
        </authorList>
    </citation>
    <scope>NUCLEOTIDE SEQUENCE [LARGE SCALE GENOMIC DNA]</scope>
    <source>
        <strain evidence="5">JCM 11544</strain>
    </source>
</reference>
<dbReference type="Pfam" id="PF06386">
    <property type="entry name" value="GvpL_GvpF"/>
    <property type="match status" value="1"/>
</dbReference>
<gene>
    <name evidence="4" type="ORF">AF331_19905</name>
</gene>
<evidence type="ECO:0000256" key="1">
    <source>
        <dbReference type="ARBA" id="ARBA00022987"/>
    </source>
</evidence>
<name>A0A0M0FZX1_9BACI</name>
<evidence type="ECO:0000313" key="4">
    <source>
        <dbReference type="EMBL" id="KON83100.1"/>
    </source>
</evidence>
<comment type="subcellular location">
    <subcellularLocation>
        <location evidence="2">Gas vesicle</location>
    </subcellularLocation>
</comment>
<keyword evidence="5" id="KW-1185">Reference proteome</keyword>
<dbReference type="EMBL" id="LGUE01000008">
    <property type="protein sequence ID" value="KON83100.1"/>
    <property type="molecule type" value="Genomic_DNA"/>
</dbReference>
<protein>
    <submittedName>
        <fullName evidence="4">Gas vesicle protein GvpF</fullName>
    </submittedName>
</protein>
<evidence type="ECO:0000313" key="5">
    <source>
        <dbReference type="Proteomes" id="UP000037405"/>
    </source>
</evidence>
<dbReference type="RefSeq" id="WP_053429725.1">
    <property type="nucleotide sequence ID" value="NZ_JAMQJB010000005.1"/>
</dbReference>